<protein>
    <submittedName>
        <fullName evidence="2">HEL213Wp</fullName>
    </submittedName>
</protein>
<dbReference type="Pfam" id="PF25767">
    <property type="entry name" value="ARM_TBCD_2nd"/>
    <property type="match status" value="1"/>
</dbReference>
<organism evidence="2 3">
    <name type="scientific">Eremothecium sinecaudum</name>
    <dbReference type="NCBI Taxonomy" id="45286"/>
    <lineage>
        <taxon>Eukaryota</taxon>
        <taxon>Fungi</taxon>
        <taxon>Dikarya</taxon>
        <taxon>Ascomycota</taxon>
        <taxon>Saccharomycotina</taxon>
        <taxon>Saccharomycetes</taxon>
        <taxon>Saccharomycetales</taxon>
        <taxon>Saccharomycetaceae</taxon>
        <taxon>Eremothecium</taxon>
    </lineage>
</organism>
<dbReference type="RefSeq" id="XP_017988064.1">
    <property type="nucleotide sequence ID" value="XM_018132655.1"/>
</dbReference>
<dbReference type="OrthoDB" id="10253476at2759"/>
<dbReference type="AlphaFoldDB" id="A0A0X8HTD9"/>
<dbReference type="PANTHER" id="PTHR12658:SF0">
    <property type="entry name" value="TUBULIN-SPECIFIC CHAPERONE D"/>
    <property type="match status" value="1"/>
</dbReference>
<dbReference type="SUPFAM" id="SSF48371">
    <property type="entry name" value="ARM repeat"/>
    <property type="match status" value="1"/>
</dbReference>
<dbReference type="GO" id="GO:0007021">
    <property type="term" value="P:tubulin complex assembly"/>
    <property type="evidence" value="ECO:0007669"/>
    <property type="project" value="InterPro"/>
</dbReference>
<reference evidence="2 3" key="1">
    <citation type="submission" date="2016-01" db="EMBL/GenBank/DDBJ databases">
        <title>Genome sequence of the yeast Holleya sinecauda.</title>
        <authorList>
            <person name="Dietrich F.S."/>
        </authorList>
    </citation>
    <scope>NUCLEOTIDE SEQUENCE [LARGE SCALE GENOMIC DNA]</scope>
    <source>
        <strain evidence="2 3">ATCC 58844</strain>
    </source>
</reference>
<dbReference type="Proteomes" id="UP000243052">
    <property type="component" value="Chromosome v"/>
</dbReference>
<feature type="domain" description="Tubulin-folding cofactor D ARM repeats" evidence="1">
    <location>
        <begin position="245"/>
        <end position="422"/>
    </location>
</feature>
<dbReference type="GO" id="GO:0005096">
    <property type="term" value="F:GTPase activator activity"/>
    <property type="evidence" value="ECO:0007669"/>
    <property type="project" value="InterPro"/>
</dbReference>
<dbReference type="GO" id="GO:0007023">
    <property type="term" value="P:post-chaperonin tubulin folding pathway"/>
    <property type="evidence" value="ECO:0007669"/>
    <property type="project" value="InterPro"/>
</dbReference>
<keyword evidence="3" id="KW-1185">Reference proteome</keyword>
<dbReference type="InterPro" id="IPR016024">
    <property type="entry name" value="ARM-type_fold"/>
</dbReference>
<dbReference type="STRING" id="45286.A0A0X8HTD9"/>
<dbReference type="GO" id="GO:0048487">
    <property type="term" value="F:beta-tubulin binding"/>
    <property type="evidence" value="ECO:0007669"/>
    <property type="project" value="InterPro"/>
</dbReference>
<dbReference type="PANTHER" id="PTHR12658">
    <property type="entry name" value="BETA-TUBULIN COFACTOR D"/>
    <property type="match status" value="1"/>
</dbReference>
<dbReference type="GeneID" id="28724344"/>
<dbReference type="Pfam" id="PF23579">
    <property type="entry name" value="ARM_TBCD"/>
    <property type="match status" value="1"/>
</dbReference>
<dbReference type="InterPro" id="IPR058033">
    <property type="entry name" value="ARM_TBCD_2nd"/>
</dbReference>
<name>A0A0X8HTD9_9SACH</name>
<evidence type="ECO:0000259" key="1">
    <source>
        <dbReference type="Pfam" id="PF25767"/>
    </source>
</evidence>
<evidence type="ECO:0000313" key="2">
    <source>
        <dbReference type="EMBL" id="AMD21068.1"/>
    </source>
</evidence>
<evidence type="ECO:0000313" key="3">
    <source>
        <dbReference type="Proteomes" id="UP000243052"/>
    </source>
</evidence>
<dbReference type="InterPro" id="IPR033162">
    <property type="entry name" value="TBCD"/>
</dbReference>
<proteinExistence type="predicted"/>
<sequence length="1023" mass="117206">MNALDVSELLSLIDNGVKDLASSERTIQAINEFQSDPLVLDNRLPDYIADLTRGVLEKSSEEQYAISEIFYNFCKVCTWKKVRRQLNPDIYHLPTVLGLLKEEHNSEKHWKFHYLCLIWLSLLSMSPFKLENGPEVYEVANTFQSSPLFKPVISSIHSELFIRNKELFWEHLAAGDIEITALRMMLKHLAASSLQVQIEFITEEFLNEIVHKVVNEHFDTEEQGIEVIKMLPKLCHLQLGRGNWDSVEELISFFFMHIGRPFTEFRYKLARNLGKIVNSINKYDPNLSLELVESVLNDTVELIDNQASDAIDIDMLHSYLLILAELARFKLLQKEHLQLINDKVIPRTISFQQLRMSSIMGQRIRDATNYICWSIARNVTDIPHDINRSLTFSLLMNSMTDYDHVIRRSSSAALQELIGRHGFRIMNHAIIVKIVELPVSNLSNCFEENLINIINGFGAEPECIGFILDWLLNITILQNYHIPTVKHACKTFSKVYTHKGEYKDIVKKRILDFGIRAKVDAFNGSKFIYLFNTLPVEVQEKEGLTLSVQCFGRLLENKVTATGSAIQEFKILCYLKFVAQYPDYVFDEEAVTYLFQLIRIIQDTDQDFEEIGKLYNTLIAAASAKGDTMFKDASSKSLFWETFYKFVRFNNTLSCSALPNVSPSMFKQCFYQLVPSMDCNSKATLIDTVREDISKVKSMDLLYDILDLLDDYTITERGDVGRIVRTSVARLIQKHLSQFTTDPKMKEKCSNKLLRLIGETQDELKQLSFTILKTMYNTSYDDDLGSFNANILQFYHSNFKGNREFWKGYIMSAGAIHSTDKQITSAIDEFLRYYATLTEEEQLELTNELIRIVPSAKELQDIKANGIKQSILGGTSREITKQTITMVTFWHRIFESGIKIHPQFNFKGVFAKFYNLQLSKQSSSLRLAIIRIFPLLSSSHSLNTKDRVASIEFTNTVLKTLWKMTTAIKTPGALSTLQCTALNSIAVILLEHEKAELAKKLLSNTVGTKPDLNGLEVKELLIA</sequence>
<gene>
    <name evidence="2" type="ORF">AW171_hschr53001</name>
</gene>
<dbReference type="EMBL" id="CP014245">
    <property type="protein sequence ID" value="AMD21068.1"/>
    <property type="molecule type" value="Genomic_DNA"/>
</dbReference>
<dbReference type="GO" id="GO:0000226">
    <property type="term" value="P:microtubule cytoskeleton organization"/>
    <property type="evidence" value="ECO:0007669"/>
    <property type="project" value="TreeGrafter"/>
</dbReference>
<accession>A0A0X8HTD9</accession>